<dbReference type="AlphaFoldDB" id="A0A183JF65"/>
<gene>
    <name evidence="1" type="ORF">SCUD_LOCUS1331</name>
</gene>
<evidence type="ECO:0000313" key="1">
    <source>
        <dbReference type="EMBL" id="VDO66992.1"/>
    </source>
</evidence>
<dbReference type="WBParaSite" id="SCUD_0000133001-mRNA-1">
    <property type="protein sequence ID" value="SCUD_0000133001-mRNA-1"/>
    <property type="gene ID" value="SCUD_0000133001"/>
</dbReference>
<protein>
    <submittedName>
        <fullName evidence="3">DDE Tnp4 domain-containing protein</fullName>
    </submittedName>
</protein>
<accession>A0A183JF65</accession>
<organism evidence="3">
    <name type="scientific">Schistosoma curassoni</name>
    <dbReference type="NCBI Taxonomy" id="6186"/>
    <lineage>
        <taxon>Eukaryota</taxon>
        <taxon>Metazoa</taxon>
        <taxon>Spiralia</taxon>
        <taxon>Lophotrochozoa</taxon>
        <taxon>Platyhelminthes</taxon>
        <taxon>Trematoda</taxon>
        <taxon>Digenea</taxon>
        <taxon>Strigeidida</taxon>
        <taxon>Schistosomatoidea</taxon>
        <taxon>Schistosomatidae</taxon>
        <taxon>Schistosoma</taxon>
    </lineage>
</organism>
<proteinExistence type="predicted"/>
<dbReference type="Proteomes" id="UP000279833">
    <property type="component" value="Unassembled WGS sequence"/>
</dbReference>
<reference evidence="1 2" key="2">
    <citation type="submission" date="2018-11" db="EMBL/GenBank/DDBJ databases">
        <authorList>
            <consortium name="Pathogen Informatics"/>
        </authorList>
    </citation>
    <scope>NUCLEOTIDE SEQUENCE [LARGE SCALE GENOMIC DNA]</scope>
    <source>
        <strain evidence="1">Dakar</strain>
        <strain evidence="2">Dakar, Senegal</strain>
    </source>
</reference>
<evidence type="ECO:0000313" key="2">
    <source>
        <dbReference type="Proteomes" id="UP000279833"/>
    </source>
</evidence>
<reference evidence="3" key="1">
    <citation type="submission" date="2016-06" db="UniProtKB">
        <authorList>
            <consortium name="WormBaseParasite"/>
        </authorList>
    </citation>
    <scope>IDENTIFICATION</scope>
</reference>
<sequence>MPISLPYATLKELLLDYVKYTNFECGKGGGFRKMIHQDIKNSTTLLRHPNPVRTQGHADNLLRSCDGISYIIVSDLVCSNDSHISDEIPCKSEENMLSESNHDRKPDTVLIGADFSNDPLFFNEILIKFEETISEESNSDVISYITYPHNAFASCGKLVQ</sequence>
<dbReference type="EMBL" id="UZAK01001049">
    <property type="protein sequence ID" value="VDO66992.1"/>
    <property type="molecule type" value="Genomic_DNA"/>
</dbReference>
<evidence type="ECO:0000313" key="3">
    <source>
        <dbReference type="WBParaSite" id="SCUD_0000133001-mRNA-1"/>
    </source>
</evidence>
<keyword evidence="2" id="KW-1185">Reference proteome</keyword>
<name>A0A183JF65_9TREM</name>